<feature type="transmembrane region" description="Helical" evidence="2">
    <location>
        <begin position="126"/>
        <end position="149"/>
    </location>
</feature>
<organism evidence="3 4">
    <name type="scientific">Agromyces seonyuensis</name>
    <dbReference type="NCBI Taxonomy" id="2662446"/>
    <lineage>
        <taxon>Bacteria</taxon>
        <taxon>Bacillati</taxon>
        <taxon>Actinomycetota</taxon>
        <taxon>Actinomycetes</taxon>
        <taxon>Micrococcales</taxon>
        <taxon>Microbacteriaceae</taxon>
        <taxon>Agromyces</taxon>
    </lineage>
</organism>
<feature type="transmembrane region" description="Helical" evidence="2">
    <location>
        <begin position="227"/>
        <end position="245"/>
    </location>
</feature>
<feature type="transmembrane region" description="Helical" evidence="2">
    <location>
        <begin position="187"/>
        <end position="207"/>
    </location>
</feature>
<feature type="transmembrane region" description="Helical" evidence="2">
    <location>
        <begin position="155"/>
        <end position="180"/>
    </location>
</feature>
<keyword evidence="2" id="KW-0472">Membrane</keyword>
<keyword evidence="2" id="KW-1133">Transmembrane helix</keyword>
<dbReference type="Proteomes" id="UP000438182">
    <property type="component" value="Unassembled WGS sequence"/>
</dbReference>
<dbReference type="RefSeq" id="WP_160423452.1">
    <property type="nucleotide sequence ID" value="NZ_WSTA01000019.1"/>
</dbReference>
<keyword evidence="2" id="KW-0812">Transmembrane</keyword>
<feature type="transmembrane region" description="Helical" evidence="2">
    <location>
        <begin position="252"/>
        <end position="272"/>
    </location>
</feature>
<gene>
    <name evidence="3" type="ORF">GB864_06045</name>
</gene>
<proteinExistence type="predicted"/>
<keyword evidence="4" id="KW-1185">Reference proteome</keyword>
<protein>
    <submittedName>
        <fullName evidence="3">Uncharacterized protein</fullName>
    </submittedName>
</protein>
<dbReference type="AlphaFoldDB" id="A0A6I4P238"/>
<comment type="caution">
    <text evidence="3">The sequence shown here is derived from an EMBL/GenBank/DDBJ whole genome shotgun (WGS) entry which is preliminary data.</text>
</comment>
<sequence>MPAEPSDPIVPSVPTAAAAAPESDAPGAAAPAADVRPPFAWWTWFLIGAGGAIVGLLPWLVTGATLPLQNLWAVETLPDDMPRTLLPFSQYELVTVAALLGVGAAAAGIAFRALRARAAARSRFALVLGVLVVQLAAIVQTTVVVAAGLRDGTESGLYLGVVLGAAAIAFAAGLIVLPLIGWGPRAGALIGLALAAIVSTSWIGAAIDPVMLVTTDLSTWLLPVLRWVPPVLVGVAIAWCGLATVGRAIAAVVSLALLWVLPALITGVWNAFGSRVLLRYPDELVDQLVGVFRSALVQPELVLPPLVVAVVVAALGLALGAVLRGRRGGHPSAG</sequence>
<reference evidence="3 4" key="1">
    <citation type="submission" date="2019-12" db="EMBL/GenBank/DDBJ databases">
        <authorList>
            <person name="Kim Y.S."/>
        </authorList>
    </citation>
    <scope>NUCLEOTIDE SEQUENCE [LARGE SCALE GENOMIC DNA]</scope>
    <source>
        <strain evidence="3 4">MMS17-SY077</strain>
    </source>
</reference>
<feature type="region of interest" description="Disordered" evidence="1">
    <location>
        <begin position="1"/>
        <end position="29"/>
    </location>
</feature>
<feature type="transmembrane region" description="Helical" evidence="2">
    <location>
        <begin position="302"/>
        <end position="323"/>
    </location>
</feature>
<evidence type="ECO:0000313" key="4">
    <source>
        <dbReference type="Proteomes" id="UP000438182"/>
    </source>
</evidence>
<name>A0A6I4P238_9MICO</name>
<feature type="transmembrane region" description="Helical" evidence="2">
    <location>
        <begin position="39"/>
        <end position="61"/>
    </location>
</feature>
<evidence type="ECO:0000256" key="2">
    <source>
        <dbReference type="SAM" id="Phobius"/>
    </source>
</evidence>
<feature type="compositionally biased region" description="Low complexity" evidence="1">
    <location>
        <begin position="9"/>
        <end position="29"/>
    </location>
</feature>
<accession>A0A6I4P238</accession>
<evidence type="ECO:0000313" key="3">
    <source>
        <dbReference type="EMBL" id="MWB98109.1"/>
    </source>
</evidence>
<feature type="transmembrane region" description="Helical" evidence="2">
    <location>
        <begin position="93"/>
        <end position="114"/>
    </location>
</feature>
<evidence type="ECO:0000256" key="1">
    <source>
        <dbReference type="SAM" id="MobiDB-lite"/>
    </source>
</evidence>
<dbReference type="EMBL" id="WSTA01000019">
    <property type="protein sequence ID" value="MWB98109.1"/>
    <property type="molecule type" value="Genomic_DNA"/>
</dbReference>